<gene>
    <name evidence="3" type="ORF">PMZ80_007659</name>
</gene>
<evidence type="ECO:0000256" key="2">
    <source>
        <dbReference type="SAM" id="Phobius"/>
    </source>
</evidence>
<feature type="compositionally biased region" description="Basic and acidic residues" evidence="1">
    <location>
        <begin position="84"/>
        <end position="93"/>
    </location>
</feature>
<keyword evidence="4" id="KW-1185">Reference proteome</keyword>
<dbReference type="GeneID" id="90001108"/>
<dbReference type="EMBL" id="JAVHJV010000009">
    <property type="protein sequence ID" value="KAK5940239.1"/>
    <property type="molecule type" value="Genomic_DNA"/>
</dbReference>
<organism evidence="3 4">
    <name type="scientific">Knufia obscura</name>
    <dbReference type="NCBI Taxonomy" id="1635080"/>
    <lineage>
        <taxon>Eukaryota</taxon>
        <taxon>Fungi</taxon>
        <taxon>Dikarya</taxon>
        <taxon>Ascomycota</taxon>
        <taxon>Pezizomycotina</taxon>
        <taxon>Eurotiomycetes</taxon>
        <taxon>Chaetothyriomycetidae</taxon>
        <taxon>Chaetothyriales</taxon>
        <taxon>Trichomeriaceae</taxon>
        <taxon>Knufia</taxon>
    </lineage>
</organism>
<evidence type="ECO:0000313" key="4">
    <source>
        <dbReference type="Proteomes" id="UP001334248"/>
    </source>
</evidence>
<evidence type="ECO:0008006" key="5">
    <source>
        <dbReference type="Google" id="ProtNLM"/>
    </source>
</evidence>
<accession>A0ABR0RJE8</accession>
<keyword evidence="2" id="KW-0812">Transmembrane</keyword>
<feature type="transmembrane region" description="Helical" evidence="2">
    <location>
        <begin position="56"/>
        <end position="75"/>
    </location>
</feature>
<keyword evidence="2" id="KW-1133">Transmembrane helix</keyword>
<sequence>MAPSPPLPPTPLLPETPTHTLALLPRQATSTVIQTIGASPTSVATTSCSGQYTSGALAGAIIGTFFGTILLLYLINSLQNRRKPEVTVIEKRTRNGGSRRHRSHSGSSSVRRPSRVYSTG</sequence>
<evidence type="ECO:0000313" key="3">
    <source>
        <dbReference type="EMBL" id="KAK5940239.1"/>
    </source>
</evidence>
<comment type="caution">
    <text evidence="3">The sequence shown here is derived from an EMBL/GenBank/DDBJ whole genome shotgun (WGS) entry which is preliminary data.</text>
</comment>
<feature type="region of interest" description="Disordered" evidence="1">
    <location>
        <begin position="84"/>
        <end position="120"/>
    </location>
</feature>
<keyword evidence="2" id="KW-0472">Membrane</keyword>
<protein>
    <recommendedName>
        <fullName evidence="5">Transmembrane protein</fullName>
    </recommendedName>
</protein>
<evidence type="ECO:0000256" key="1">
    <source>
        <dbReference type="SAM" id="MobiDB-lite"/>
    </source>
</evidence>
<reference evidence="3 4" key="1">
    <citation type="journal article" date="2023" name="Res Sq">
        <title>Genomic and morphological characterization of Knufia obscura isolated from the Mars 2020 spacecraft assembly facility.</title>
        <authorList>
            <person name="Chander A.M."/>
            <person name="Teixeira M.M."/>
            <person name="Singh N.K."/>
            <person name="Williams M.P."/>
            <person name="Parker C.W."/>
            <person name="Leo P."/>
            <person name="Stajich J.E."/>
            <person name="Torok T."/>
            <person name="Tighe S."/>
            <person name="Mason C.E."/>
            <person name="Venkateswaran K."/>
        </authorList>
    </citation>
    <scope>NUCLEOTIDE SEQUENCE [LARGE SCALE GENOMIC DNA]</scope>
    <source>
        <strain evidence="3 4">CCFEE 5817</strain>
    </source>
</reference>
<feature type="compositionally biased region" description="Low complexity" evidence="1">
    <location>
        <begin position="105"/>
        <end position="120"/>
    </location>
</feature>
<name>A0ABR0RJE8_9EURO</name>
<dbReference type="RefSeq" id="XP_064728329.1">
    <property type="nucleotide sequence ID" value="XM_064876065.1"/>
</dbReference>
<dbReference type="Proteomes" id="UP001334248">
    <property type="component" value="Unassembled WGS sequence"/>
</dbReference>
<proteinExistence type="predicted"/>